<dbReference type="SUPFAM" id="SSF48452">
    <property type="entry name" value="TPR-like"/>
    <property type="match status" value="1"/>
</dbReference>
<dbReference type="PROSITE" id="PS01360">
    <property type="entry name" value="ZF_MYND_1"/>
    <property type="match status" value="1"/>
</dbReference>
<dbReference type="InterPro" id="IPR027417">
    <property type="entry name" value="P-loop_NTPase"/>
</dbReference>
<dbReference type="SUPFAM" id="SSF144232">
    <property type="entry name" value="HIT/MYND zinc finger-like"/>
    <property type="match status" value="1"/>
</dbReference>
<dbReference type="SUPFAM" id="SSF51126">
    <property type="entry name" value="Pectin lyase-like"/>
    <property type="match status" value="1"/>
</dbReference>
<dbReference type="PANTHER" id="PTHR35205:SF1">
    <property type="entry name" value="ZU5 DOMAIN-CONTAINING PROTEIN"/>
    <property type="match status" value="1"/>
</dbReference>
<keyword evidence="2" id="KW-1185">Reference proteome</keyword>
<dbReference type="InterPro" id="IPR002893">
    <property type="entry name" value="Znf_MYND"/>
</dbReference>
<dbReference type="Proteomes" id="UP001152795">
    <property type="component" value="Unassembled WGS sequence"/>
</dbReference>
<dbReference type="Gene3D" id="6.10.140.2220">
    <property type="match status" value="1"/>
</dbReference>
<evidence type="ECO:0000313" key="1">
    <source>
        <dbReference type="EMBL" id="CAB4038081.1"/>
    </source>
</evidence>
<dbReference type="InterPro" id="IPR012334">
    <property type="entry name" value="Pectin_lyas_fold"/>
</dbReference>
<reference evidence="1" key="1">
    <citation type="submission" date="2020-04" db="EMBL/GenBank/DDBJ databases">
        <authorList>
            <person name="Alioto T."/>
            <person name="Alioto T."/>
            <person name="Gomez Garrido J."/>
        </authorList>
    </citation>
    <scope>NUCLEOTIDE SEQUENCE</scope>
    <source>
        <strain evidence="1">A484AB</strain>
    </source>
</reference>
<dbReference type="OrthoDB" id="10071342at2759"/>
<dbReference type="PROSITE" id="PS50865">
    <property type="entry name" value="ZF_MYND_2"/>
    <property type="match status" value="1"/>
</dbReference>
<comment type="caution">
    <text evidence="1">The sequence shown here is derived from an EMBL/GenBank/DDBJ whole genome shotgun (WGS) entry which is preliminary data.</text>
</comment>
<organism evidence="1 2">
    <name type="scientific">Paramuricea clavata</name>
    <name type="common">Red gorgonian</name>
    <name type="synonym">Violescent sea-whip</name>
    <dbReference type="NCBI Taxonomy" id="317549"/>
    <lineage>
        <taxon>Eukaryota</taxon>
        <taxon>Metazoa</taxon>
        <taxon>Cnidaria</taxon>
        <taxon>Anthozoa</taxon>
        <taxon>Octocorallia</taxon>
        <taxon>Malacalcyonacea</taxon>
        <taxon>Plexauridae</taxon>
        <taxon>Paramuricea</taxon>
    </lineage>
</organism>
<dbReference type="InterPro" id="IPR011050">
    <property type="entry name" value="Pectin_lyase_fold/virulence"/>
</dbReference>
<dbReference type="SUPFAM" id="SSF52540">
    <property type="entry name" value="P-loop containing nucleoside triphosphate hydrolases"/>
    <property type="match status" value="1"/>
</dbReference>
<dbReference type="Pfam" id="PF13229">
    <property type="entry name" value="Beta_helix"/>
    <property type="match status" value="1"/>
</dbReference>
<proteinExistence type="predicted"/>
<dbReference type="PANTHER" id="PTHR35205">
    <property type="entry name" value="NB-ARC AND TPR DOMAIN PROTEIN"/>
    <property type="match status" value="1"/>
</dbReference>
<accession>A0A6S7K3T4</accession>
<dbReference type="InterPro" id="IPR011990">
    <property type="entry name" value="TPR-like_helical_dom_sf"/>
</dbReference>
<sequence length="1340" mass="152277">MTTLTLNLTKIQSNLSEEINDLRMRVEKCEIQGDKNSKEIKILEKKCTTELSRFYFKEEEKIPYVFTAPPRNRYFAGRTEEIQELKRILKVEETSKEKKVRVAAVCGLGGIGKTSLVSEYAHQMKDFYKGGVYWFSAEDDAHLSKTVNAVAVKIGALLNSFDLTLPNILQKISTVHDPCLIILDCLDQLDLSPNVMEFLSFPSQENIFGHFIVLTRRKPKRLVNEISVVEEDFCLQLKCLHPEEAKQFLFSRTNVIRDENVESAAECLCEELGRLPLALEQAGAFIQTRGCRLSLYLEQYKAERLQLLSRQQALAAGNDSSERLAVHTTWLINMEYMKKSPDGQAAVRFMNACSFFDGNEVQEELINIGTPEVEDVAYRKCVSSPLGCREILKLLTDFSLFTYVEANCVGTHRLVQELVWENLDPKSKAESFIDAVRLLSYAFSKCPSPIDHVSLDERNSEEENISFSDPPDSPSHFYMWSKLCMHAHRLRRNAEDLLVSLDSVHLDSVWFPETAKILYECAVHLSANHQQEEAKRTLNFAYRMLDWLPLAGYETVEKNVSDDFLFPLRVPLPELFQMMIQRFCIPTFNLLESLTEKPTPDASDLVPNASDLVPEASDLAPEASDLAPEASDLAPDAVHHTPDADDFAPEARDLVPDASDLAPDASELFLDPSDLAREASDLSREAGDLAREAIDLDLDKKIDKFDLDGNKAFKEGFFEEALDAYSSTINLAQDCNKPFDPLLLTKRSMVYIKLEEWENALKDANDYITRRPYCWRGYALKALALDGLNKAVSANLNDKASAEIAAALAFYHNRGIFTDFPIFVESFPDLQRRIFICDSVDELFDAMFSQEVETDLLKILVLGSEEYILNCSETVEKPWNNCILVGTRKNCCVSLTSNYDIFLLKCMLTNLSFRFNECRLHCLPDSFVKILNCNFTSYDDKRTIKTEGVFNAKQCSFTRSPLVCSKQSRADVDDCSFCNNAKDGLRVEKGGTLKVENCRIYNNGGYGLFVDKSECVVVINCDIHDNGHDGIRLYRSENVTLVRNNVYNNNMSGICMDRSLSHVRENNLLDNGTWGIWVESFVQCNISMNKIFRNKTGGVRMYLKVERKRFSPSVIELNKICHNGGPGLLVDDEINKVAESLHLNSPNSFQSVKFQNNEVYQNKENENDSKLNLSVPYCSYCRVKCKPTMCEKCFTTAYCSESCQEQHYSKHKEICKVLREKSSYLITSTVEADECEIERVEGSKEVGPEFSAPPPRDGRRFVVKVHTGVRYTGSYAVIVHDRSVNPLVTFSSKVVDQLLKEFGVLCEGNVHEKKLFFHCLFEDNGQLRLFMNEFAEFENW</sequence>
<protein>
    <submittedName>
        <fullName evidence="1">Stress-induced-phospho 1</fullName>
    </submittedName>
</protein>
<dbReference type="EMBL" id="CACRXK020023777">
    <property type="protein sequence ID" value="CAB4038081.1"/>
    <property type="molecule type" value="Genomic_DNA"/>
</dbReference>
<dbReference type="InterPro" id="IPR039448">
    <property type="entry name" value="Beta_helix"/>
</dbReference>
<evidence type="ECO:0000313" key="2">
    <source>
        <dbReference type="Proteomes" id="UP001152795"/>
    </source>
</evidence>
<gene>
    <name evidence="1" type="ORF">PACLA_8A051456</name>
</gene>
<dbReference type="InterPro" id="IPR022441">
    <property type="entry name" value="Para_beta_helix_rpt-2"/>
</dbReference>
<dbReference type="Gene3D" id="2.160.20.10">
    <property type="entry name" value="Single-stranded right-handed beta-helix, Pectin lyase-like"/>
    <property type="match status" value="1"/>
</dbReference>
<dbReference type="Gene3D" id="3.40.50.300">
    <property type="entry name" value="P-loop containing nucleotide triphosphate hydrolases"/>
    <property type="match status" value="1"/>
</dbReference>
<dbReference type="InterPro" id="IPR006626">
    <property type="entry name" value="PbH1"/>
</dbReference>
<dbReference type="SMART" id="SM00710">
    <property type="entry name" value="PbH1"/>
    <property type="match status" value="4"/>
</dbReference>
<name>A0A6S7K3T4_PARCT</name>
<dbReference type="NCBIfam" id="TIGR03804">
    <property type="entry name" value="para_beta_helix"/>
    <property type="match status" value="1"/>
</dbReference>
<dbReference type="Gene3D" id="1.25.40.10">
    <property type="entry name" value="Tetratricopeptide repeat domain"/>
    <property type="match status" value="1"/>
</dbReference>